<dbReference type="SMART" id="SM00407">
    <property type="entry name" value="IGc1"/>
    <property type="match status" value="1"/>
</dbReference>
<sequence length="257" mass="28309">MYYPYTHTHTNTHTHTHTHTYILKNKISLQHLYNLGKKVLHRPHEGIAMTGCSASGGEFMIGVDGEEGWYADFNNHRGVNALPKFVGPLSVPGLYEMAMAVLGICKQNLEIFDGAHNNPPVKLDVPHSTIYTKDDVQLHVENRLICHVSGFFPAPVSVYWTRNEQNVTEGTSINTPYPSKDGTFTQISTLKFTPQQGDIYSCTVQHPALEQPLTRVWDVEQDQPGIGPAVFCGLGLTVGLLGVATGTFFLIKGNGCS</sequence>
<evidence type="ECO:0000256" key="5">
    <source>
        <dbReference type="ARBA" id="ARBA00022859"/>
    </source>
</evidence>
<evidence type="ECO:0000256" key="8">
    <source>
        <dbReference type="ARBA" id="ARBA00023136"/>
    </source>
</evidence>
<feature type="domain" description="Ig-like" evidence="14">
    <location>
        <begin position="119"/>
        <end position="214"/>
    </location>
</feature>
<evidence type="ECO:0000256" key="9">
    <source>
        <dbReference type="ARBA" id="ARBA00023157"/>
    </source>
</evidence>
<name>A0A667Z945_9TELE</name>
<reference evidence="15" key="2">
    <citation type="submission" date="2025-08" db="UniProtKB">
        <authorList>
            <consortium name="Ensembl"/>
        </authorList>
    </citation>
    <scope>IDENTIFICATION</scope>
</reference>
<evidence type="ECO:0000256" key="1">
    <source>
        <dbReference type="ARBA" id="ARBA00004479"/>
    </source>
</evidence>
<dbReference type="Pfam" id="PF00993">
    <property type="entry name" value="MHC_II_alpha"/>
    <property type="match status" value="1"/>
</dbReference>
<dbReference type="InterPro" id="IPR001003">
    <property type="entry name" value="MHC_II_a_N"/>
</dbReference>
<keyword evidence="3 13" id="KW-0812">Transmembrane</keyword>
<keyword evidence="4" id="KW-0732">Signal</keyword>
<evidence type="ECO:0000313" key="16">
    <source>
        <dbReference type="Proteomes" id="UP000472263"/>
    </source>
</evidence>
<dbReference type="Proteomes" id="UP000472263">
    <property type="component" value="Chromosome 18"/>
</dbReference>
<comment type="subcellular location">
    <subcellularLocation>
        <location evidence="1">Membrane</location>
        <topology evidence="1">Single-pass type I membrane protein</topology>
    </subcellularLocation>
</comment>
<dbReference type="InParanoid" id="A0A667Z945"/>
<dbReference type="PANTHER" id="PTHR19944">
    <property type="entry name" value="MHC CLASS II-RELATED"/>
    <property type="match status" value="1"/>
</dbReference>
<dbReference type="GO" id="GO:0002250">
    <property type="term" value="P:adaptive immune response"/>
    <property type="evidence" value="ECO:0007669"/>
    <property type="project" value="UniProtKB-KW"/>
</dbReference>
<keyword evidence="6 13" id="KW-1133">Transmembrane helix</keyword>
<dbReference type="InterPro" id="IPR036179">
    <property type="entry name" value="Ig-like_dom_sf"/>
</dbReference>
<keyword evidence="10" id="KW-0325">Glycoprotein</keyword>
<evidence type="ECO:0000256" key="2">
    <source>
        <dbReference type="ARBA" id="ARBA00007394"/>
    </source>
</evidence>
<evidence type="ECO:0000259" key="14">
    <source>
        <dbReference type="PROSITE" id="PS50835"/>
    </source>
</evidence>
<keyword evidence="7" id="KW-1064">Adaptive immunity</keyword>
<evidence type="ECO:0000256" key="6">
    <source>
        <dbReference type="ARBA" id="ARBA00022989"/>
    </source>
</evidence>
<dbReference type="InterPro" id="IPR007110">
    <property type="entry name" value="Ig-like_dom"/>
</dbReference>
<dbReference type="GeneTree" id="ENSGT00940000161847"/>
<dbReference type="Ensembl" id="ENSMMDT00005030220.1">
    <property type="protein sequence ID" value="ENSMMDP00005029526.1"/>
    <property type="gene ID" value="ENSMMDG00005014035.1"/>
</dbReference>
<dbReference type="Gene3D" id="3.10.320.10">
    <property type="entry name" value="Class II Histocompatibility Antigen, M Beta Chain, Chain B, domain 1"/>
    <property type="match status" value="1"/>
</dbReference>
<dbReference type="GO" id="GO:0042613">
    <property type="term" value="C:MHC class II protein complex"/>
    <property type="evidence" value="ECO:0007669"/>
    <property type="project" value="UniProtKB-KW"/>
</dbReference>
<dbReference type="PROSITE" id="PS50835">
    <property type="entry name" value="IG_LIKE"/>
    <property type="match status" value="1"/>
</dbReference>
<dbReference type="AlphaFoldDB" id="A0A667Z945"/>
<dbReference type="InterPro" id="IPR011162">
    <property type="entry name" value="MHC_I/II-like_Ag-recog"/>
</dbReference>
<dbReference type="InterPro" id="IPR003006">
    <property type="entry name" value="Ig/MHC_CS"/>
</dbReference>
<accession>A0A667Z945</accession>
<dbReference type="InterPro" id="IPR050160">
    <property type="entry name" value="MHC/Immunoglobulin"/>
</dbReference>
<reference evidence="15" key="1">
    <citation type="submission" date="2019-06" db="EMBL/GenBank/DDBJ databases">
        <authorList>
            <consortium name="Wellcome Sanger Institute Data Sharing"/>
        </authorList>
    </citation>
    <scope>NUCLEOTIDE SEQUENCE [LARGE SCALE GENOMIC DNA]</scope>
</reference>
<keyword evidence="9" id="KW-1015">Disulfide bond</keyword>
<feature type="transmembrane region" description="Helical" evidence="13">
    <location>
        <begin position="228"/>
        <end position="251"/>
    </location>
</feature>
<dbReference type="FunCoup" id="A0A667Z945">
    <property type="interactions" value="1468"/>
</dbReference>
<protein>
    <recommendedName>
        <fullName evidence="14">Ig-like domain-containing protein</fullName>
    </recommendedName>
</protein>
<dbReference type="InterPro" id="IPR003597">
    <property type="entry name" value="Ig_C1-set"/>
</dbReference>
<evidence type="ECO:0000256" key="13">
    <source>
        <dbReference type="SAM" id="Phobius"/>
    </source>
</evidence>
<keyword evidence="16" id="KW-1185">Reference proteome</keyword>
<dbReference type="Gene3D" id="2.60.40.10">
    <property type="entry name" value="Immunoglobulins"/>
    <property type="match status" value="1"/>
</dbReference>
<proteinExistence type="inferred from homology"/>
<dbReference type="Pfam" id="PF07654">
    <property type="entry name" value="C1-set"/>
    <property type="match status" value="1"/>
</dbReference>
<evidence type="ECO:0000256" key="7">
    <source>
        <dbReference type="ARBA" id="ARBA00023130"/>
    </source>
</evidence>
<dbReference type="PROSITE" id="PS00290">
    <property type="entry name" value="IG_MHC"/>
    <property type="match status" value="1"/>
</dbReference>
<keyword evidence="8 13" id="KW-0472">Membrane</keyword>
<dbReference type="SUPFAM" id="SSF48726">
    <property type="entry name" value="Immunoglobulin"/>
    <property type="match status" value="1"/>
</dbReference>
<dbReference type="GO" id="GO:0002504">
    <property type="term" value="P:antigen processing and presentation of peptide or polysaccharide antigen via MHC class II"/>
    <property type="evidence" value="ECO:0007669"/>
    <property type="project" value="UniProtKB-KW"/>
</dbReference>
<evidence type="ECO:0000256" key="4">
    <source>
        <dbReference type="ARBA" id="ARBA00022729"/>
    </source>
</evidence>
<keyword evidence="12" id="KW-0393">Immunoglobulin domain</keyword>
<dbReference type="PANTHER" id="PTHR19944:SF86">
    <property type="entry name" value="HLA CLASS II HISTOCOMPATIBILITY ANTIGEN, DR ALPHA CHAIN"/>
    <property type="match status" value="1"/>
</dbReference>
<dbReference type="SUPFAM" id="SSF54452">
    <property type="entry name" value="MHC antigen-recognition domain"/>
    <property type="match status" value="1"/>
</dbReference>
<keyword evidence="11" id="KW-0491">MHC II</keyword>
<dbReference type="InterPro" id="IPR013783">
    <property type="entry name" value="Ig-like_fold"/>
</dbReference>
<evidence type="ECO:0000313" key="15">
    <source>
        <dbReference type="Ensembl" id="ENSMMDP00005029526.1"/>
    </source>
</evidence>
<dbReference type="SMART" id="SM00920">
    <property type="entry name" value="MHC_II_alpha"/>
    <property type="match status" value="1"/>
</dbReference>
<organism evidence="15 16">
    <name type="scientific">Myripristis murdjan</name>
    <name type="common">pinecone soldierfish</name>
    <dbReference type="NCBI Taxonomy" id="586833"/>
    <lineage>
        <taxon>Eukaryota</taxon>
        <taxon>Metazoa</taxon>
        <taxon>Chordata</taxon>
        <taxon>Craniata</taxon>
        <taxon>Vertebrata</taxon>
        <taxon>Euteleostomi</taxon>
        <taxon>Actinopterygii</taxon>
        <taxon>Neopterygii</taxon>
        <taxon>Teleostei</taxon>
        <taxon>Neoteleostei</taxon>
        <taxon>Acanthomorphata</taxon>
        <taxon>Holocentriformes</taxon>
        <taxon>Holocentridae</taxon>
        <taxon>Myripristis</taxon>
    </lineage>
</organism>
<evidence type="ECO:0000256" key="11">
    <source>
        <dbReference type="ARBA" id="ARBA00023182"/>
    </source>
</evidence>
<evidence type="ECO:0000256" key="12">
    <source>
        <dbReference type="ARBA" id="ARBA00023319"/>
    </source>
</evidence>
<dbReference type="InterPro" id="IPR014745">
    <property type="entry name" value="MHC_II_a/b_N"/>
</dbReference>
<reference evidence="15" key="3">
    <citation type="submission" date="2025-09" db="UniProtKB">
        <authorList>
            <consortium name="Ensembl"/>
        </authorList>
    </citation>
    <scope>IDENTIFICATION</scope>
</reference>
<evidence type="ECO:0000256" key="10">
    <source>
        <dbReference type="ARBA" id="ARBA00023180"/>
    </source>
</evidence>
<comment type="similarity">
    <text evidence="2">Belongs to the MHC class II family.</text>
</comment>
<evidence type="ECO:0000256" key="3">
    <source>
        <dbReference type="ARBA" id="ARBA00022692"/>
    </source>
</evidence>
<keyword evidence="5" id="KW-0391">Immunity</keyword>